<dbReference type="STRING" id="913024.SAMN05421741_11833"/>
<reference evidence="2" key="1">
    <citation type="submission" date="2016-10" db="EMBL/GenBank/DDBJ databases">
        <authorList>
            <person name="Varghese N."/>
            <person name="Submissions S."/>
        </authorList>
    </citation>
    <scope>NUCLEOTIDE SEQUENCE [LARGE SCALE GENOMIC DNA]</scope>
    <source>
        <strain evidence="2">DS-12</strain>
    </source>
</reference>
<dbReference type="SUPFAM" id="SSF52309">
    <property type="entry name" value="N-(deoxy)ribosyltransferase-like"/>
    <property type="match status" value="1"/>
</dbReference>
<organism evidence="1 2">
    <name type="scientific">Paenimyroides ummariense</name>
    <dbReference type="NCBI Taxonomy" id="913024"/>
    <lineage>
        <taxon>Bacteria</taxon>
        <taxon>Pseudomonadati</taxon>
        <taxon>Bacteroidota</taxon>
        <taxon>Flavobacteriia</taxon>
        <taxon>Flavobacteriales</taxon>
        <taxon>Flavobacteriaceae</taxon>
        <taxon>Paenimyroides</taxon>
    </lineage>
</organism>
<evidence type="ECO:0000313" key="1">
    <source>
        <dbReference type="EMBL" id="SFO05021.1"/>
    </source>
</evidence>
<dbReference type="RefSeq" id="WP_091524626.1">
    <property type="nucleotide sequence ID" value="NZ_FOVI01000018.1"/>
</dbReference>
<protein>
    <recommendedName>
        <fullName evidence="3">Nucleoside 2-deoxyribosyltransferase</fullName>
    </recommendedName>
</protein>
<evidence type="ECO:0008006" key="3">
    <source>
        <dbReference type="Google" id="ProtNLM"/>
    </source>
</evidence>
<accession>A0A1I5E1J7</accession>
<gene>
    <name evidence="1" type="ORF">SAMN05421741_11833</name>
</gene>
<evidence type="ECO:0000313" key="2">
    <source>
        <dbReference type="Proteomes" id="UP000199036"/>
    </source>
</evidence>
<dbReference type="OrthoDB" id="1149194at2"/>
<proteinExistence type="predicted"/>
<name>A0A1I5E1J7_9FLAO</name>
<dbReference type="InterPro" id="IPR025518">
    <property type="entry name" value="DUF4406"/>
</dbReference>
<dbReference type="EMBL" id="FOVI01000018">
    <property type="protein sequence ID" value="SFO05021.1"/>
    <property type="molecule type" value="Genomic_DNA"/>
</dbReference>
<dbReference type="Proteomes" id="UP000199036">
    <property type="component" value="Unassembled WGS sequence"/>
</dbReference>
<dbReference type="Pfam" id="PF14359">
    <property type="entry name" value="DUF4406"/>
    <property type="match status" value="1"/>
</dbReference>
<sequence>MKQKIYIAGKVTGLERTVVENNFNTLKEYFTQKGFEVVSPIDIVTDPATEWKAAMKICIAALMDCDFIYPMKNSRNSKGAMLEITIAKAFGITFIDSAIADITKYVSYLDSANVVLNLKFAGNMFSILRANETALKLLNQVKNKTSHL</sequence>
<dbReference type="AlphaFoldDB" id="A0A1I5E1J7"/>
<keyword evidence="2" id="KW-1185">Reference proteome</keyword>
<dbReference type="Gene3D" id="3.40.50.450">
    <property type="match status" value="1"/>
</dbReference>